<reference evidence="6" key="2">
    <citation type="submission" date="2021-04" db="EMBL/GenBank/DDBJ databases">
        <authorList>
            <person name="Gilroy R."/>
        </authorList>
    </citation>
    <scope>NUCLEOTIDE SEQUENCE</scope>
    <source>
        <strain evidence="6">ChiGjej6B6-14162</strain>
    </source>
</reference>
<dbReference type="InterPro" id="IPR003594">
    <property type="entry name" value="HATPase_dom"/>
</dbReference>
<feature type="transmembrane region" description="Helical" evidence="4">
    <location>
        <begin position="41"/>
        <end position="58"/>
    </location>
</feature>
<keyword evidence="4" id="KW-0472">Membrane</keyword>
<evidence type="ECO:0000313" key="7">
    <source>
        <dbReference type="Proteomes" id="UP000886740"/>
    </source>
</evidence>
<keyword evidence="6" id="KW-0418">Kinase</keyword>
<gene>
    <name evidence="6" type="ORF">H9977_10985</name>
</gene>
<evidence type="ECO:0000259" key="5">
    <source>
        <dbReference type="PROSITE" id="PS50109"/>
    </source>
</evidence>
<keyword evidence="4" id="KW-0812">Transmembrane</keyword>
<dbReference type="PANTHER" id="PTHR43065">
    <property type="entry name" value="SENSOR HISTIDINE KINASE"/>
    <property type="match status" value="1"/>
</dbReference>
<dbReference type="InterPro" id="IPR036890">
    <property type="entry name" value="HATPase_C_sf"/>
</dbReference>
<dbReference type="Gene3D" id="1.10.287.130">
    <property type="match status" value="1"/>
</dbReference>
<feature type="domain" description="Histidine kinase" evidence="5">
    <location>
        <begin position="123"/>
        <end position="365"/>
    </location>
</feature>
<dbReference type="PRINTS" id="PR00344">
    <property type="entry name" value="BCTRLSENSOR"/>
</dbReference>
<keyword evidence="3" id="KW-0175">Coiled coil</keyword>
<dbReference type="SMART" id="SM00387">
    <property type="entry name" value="HATPase_c"/>
    <property type="match status" value="1"/>
</dbReference>
<reference evidence="6" key="1">
    <citation type="journal article" date="2021" name="PeerJ">
        <title>Extensive microbial diversity within the chicken gut microbiome revealed by metagenomics and culture.</title>
        <authorList>
            <person name="Gilroy R."/>
            <person name="Ravi A."/>
            <person name="Getino M."/>
            <person name="Pursley I."/>
            <person name="Horton D.L."/>
            <person name="Alikhan N.F."/>
            <person name="Baker D."/>
            <person name="Gharbi K."/>
            <person name="Hall N."/>
            <person name="Watson M."/>
            <person name="Adriaenssens E.M."/>
            <person name="Foster-Nyarko E."/>
            <person name="Jarju S."/>
            <person name="Secka A."/>
            <person name="Antonio M."/>
            <person name="Oren A."/>
            <person name="Chaudhuri R.R."/>
            <person name="La Ragione R."/>
            <person name="Hildebrand F."/>
            <person name="Pallen M.J."/>
        </authorList>
    </citation>
    <scope>NUCLEOTIDE SEQUENCE</scope>
    <source>
        <strain evidence="6">ChiGjej6B6-14162</strain>
    </source>
</reference>
<dbReference type="GO" id="GO:0004673">
    <property type="term" value="F:protein histidine kinase activity"/>
    <property type="evidence" value="ECO:0007669"/>
    <property type="project" value="UniProtKB-EC"/>
</dbReference>
<dbReference type="PANTHER" id="PTHR43065:SF42">
    <property type="entry name" value="TWO-COMPONENT SENSOR PPRA"/>
    <property type="match status" value="1"/>
</dbReference>
<dbReference type="EMBL" id="DXEL01000075">
    <property type="protein sequence ID" value="HIX75540.1"/>
    <property type="molecule type" value="Genomic_DNA"/>
</dbReference>
<evidence type="ECO:0000256" key="4">
    <source>
        <dbReference type="SAM" id="Phobius"/>
    </source>
</evidence>
<feature type="coiled-coil region" evidence="3">
    <location>
        <begin position="87"/>
        <end position="114"/>
    </location>
</feature>
<sequence>MGDIDIKRISPLKRRIKLLEGAMLTCVGGMALAFYQEEDMVGYYLAFLFGVLYIWKYYTLLQLDKRQFLANVVEQRTIELRSQRDAIRAESQKLSNALTKLAEAQDELVRKERMASIGQLTKGLVDRILNPLNYINNFGRLSMSLIEDLEHNVEADHKAGNTINYEDSRELLSMLSDNMTKIVKHGDSTVRIVKAMEEILKEQMGACVPVEVNELCRANVALFEKRNVKQLRELSVEVSTMLLSTSIKIDLSVGQIGKMFQALLDNSLYAVGRKKYGEGDRPEIRVGLSIEANNLRISIWDNGIGMDEVVREQAFSPFFTTRSTAEAAGVGLYLCREVVMNHKGTIRLESVKDEFTEVVILLPIY</sequence>
<accession>A0A9D1XAB2</accession>
<keyword evidence="6" id="KW-0808">Transferase</keyword>
<dbReference type="EC" id="2.7.13.3" evidence="2"/>
<proteinExistence type="predicted"/>
<evidence type="ECO:0000313" key="6">
    <source>
        <dbReference type="EMBL" id="HIX75540.1"/>
    </source>
</evidence>
<evidence type="ECO:0000256" key="2">
    <source>
        <dbReference type="ARBA" id="ARBA00012438"/>
    </source>
</evidence>
<dbReference type="Proteomes" id="UP000886740">
    <property type="component" value="Unassembled WGS sequence"/>
</dbReference>
<dbReference type="PROSITE" id="PS50109">
    <property type="entry name" value="HIS_KIN"/>
    <property type="match status" value="1"/>
</dbReference>
<comment type="catalytic activity">
    <reaction evidence="1">
        <text>ATP + protein L-histidine = ADP + protein N-phospho-L-histidine.</text>
        <dbReference type="EC" id="2.7.13.3"/>
    </reaction>
</comment>
<dbReference type="AlphaFoldDB" id="A0A9D1XAB2"/>
<dbReference type="Pfam" id="PF02518">
    <property type="entry name" value="HATPase_c"/>
    <property type="match status" value="1"/>
</dbReference>
<comment type="caution">
    <text evidence="6">The sequence shown here is derived from an EMBL/GenBank/DDBJ whole genome shotgun (WGS) entry which is preliminary data.</text>
</comment>
<name>A0A9D1XAB2_9BACT</name>
<dbReference type="InterPro" id="IPR005467">
    <property type="entry name" value="His_kinase_dom"/>
</dbReference>
<evidence type="ECO:0000256" key="3">
    <source>
        <dbReference type="SAM" id="Coils"/>
    </source>
</evidence>
<evidence type="ECO:0000256" key="1">
    <source>
        <dbReference type="ARBA" id="ARBA00000085"/>
    </source>
</evidence>
<dbReference type="InterPro" id="IPR004358">
    <property type="entry name" value="Sig_transdc_His_kin-like_C"/>
</dbReference>
<dbReference type="SUPFAM" id="SSF55874">
    <property type="entry name" value="ATPase domain of HSP90 chaperone/DNA topoisomerase II/histidine kinase"/>
    <property type="match status" value="1"/>
</dbReference>
<keyword evidence="4" id="KW-1133">Transmembrane helix</keyword>
<organism evidence="6 7">
    <name type="scientific">Candidatus Parabacteroides intestinipullorum</name>
    <dbReference type="NCBI Taxonomy" id="2838723"/>
    <lineage>
        <taxon>Bacteria</taxon>
        <taxon>Pseudomonadati</taxon>
        <taxon>Bacteroidota</taxon>
        <taxon>Bacteroidia</taxon>
        <taxon>Bacteroidales</taxon>
        <taxon>Tannerellaceae</taxon>
        <taxon>Parabacteroides</taxon>
    </lineage>
</organism>
<dbReference type="Gene3D" id="3.30.565.10">
    <property type="entry name" value="Histidine kinase-like ATPase, C-terminal domain"/>
    <property type="match status" value="1"/>
</dbReference>
<protein>
    <recommendedName>
        <fullName evidence="2">histidine kinase</fullName>
        <ecNumber evidence="2">2.7.13.3</ecNumber>
    </recommendedName>
</protein>